<dbReference type="RefSeq" id="WP_223928826.1">
    <property type="nucleotide sequence ID" value="NZ_BPTU01000001.1"/>
</dbReference>
<keyword evidence="2" id="KW-0411">Iron-sulfur</keyword>
<comment type="caution">
    <text evidence="4">The sequence shown here is derived from an EMBL/GenBank/DDBJ whole genome shotgun (WGS) entry which is preliminary data.</text>
</comment>
<feature type="domain" description="Radical SAM core" evidence="3">
    <location>
        <begin position="1"/>
        <end position="231"/>
    </location>
</feature>
<comment type="similarity">
    <text evidence="1">Belongs to the anaerobic coproporphyrinogen-III oxidase family. HemW subfamily.</text>
</comment>
<dbReference type="EMBL" id="BPUB01000002">
    <property type="protein sequence ID" value="GJG59245.1"/>
    <property type="molecule type" value="Genomic_DNA"/>
</dbReference>
<dbReference type="InterPro" id="IPR004559">
    <property type="entry name" value="HemW-like"/>
</dbReference>
<dbReference type="SMART" id="SM00729">
    <property type="entry name" value="Elp3"/>
    <property type="match status" value="1"/>
</dbReference>
<dbReference type="GeneID" id="72466718"/>
<keyword evidence="2" id="KW-0479">Metal-binding</keyword>
<dbReference type="InterPro" id="IPR058240">
    <property type="entry name" value="rSAM_sf"/>
</dbReference>
<keyword evidence="5" id="KW-1185">Reference proteome</keyword>
<keyword evidence="2" id="KW-0143">Chaperone</keyword>
<evidence type="ECO:0000313" key="4">
    <source>
        <dbReference type="EMBL" id="GJG59245.1"/>
    </source>
</evidence>
<dbReference type="GO" id="GO:0004109">
    <property type="term" value="F:coproporphyrinogen oxidase activity"/>
    <property type="evidence" value="ECO:0007669"/>
    <property type="project" value="InterPro"/>
</dbReference>
<dbReference type="Pfam" id="PF04055">
    <property type="entry name" value="Radical_SAM"/>
    <property type="match status" value="1"/>
</dbReference>
<proteinExistence type="inferred from homology"/>
<dbReference type="SFLD" id="SFLDS00029">
    <property type="entry name" value="Radical_SAM"/>
    <property type="match status" value="1"/>
</dbReference>
<evidence type="ECO:0000256" key="2">
    <source>
        <dbReference type="RuleBase" id="RU364116"/>
    </source>
</evidence>
<gene>
    <name evidence="4" type="ORF">PRLR5076_20960</name>
</gene>
<dbReference type="NCBIfam" id="TIGR00539">
    <property type="entry name" value="hemN_rel"/>
    <property type="match status" value="1"/>
</dbReference>
<keyword evidence="2" id="KW-0949">S-adenosyl-L-methionine</keyword>
<accession>A0A9R1CAY5</accession>
<dbReference type="InterPro" id="IPR007197">
    <property type="entry name" value="rSAM"/>
</dbReference>
<dbReference type="InterPro" id="IPR006638">
    <property type="entry name" value="Elp3/MiaA/NifB-like_rSAM"/>
</dbReference>
<dbReference type="GO" id="GO:0046872">
    <property type="term" value="F:metal ion binding"/>
    <property type="evidence" value="ECO:0007669"/>
    <property type="project" value="UniProtKB-UniRule"/>
</dbReference>
<dbReference type="SFLD" id="SFLDG01065">
    <property type="entry name" value="anaerobic_coproporphyrinogen-I"/>
    <property type="match status" value="1"/>
</dbReference>
<sequence length="373" mass="42631">MTGLYIHIPFCESRCIYCGFYSTTRRELQDDYVRALCREMAMRKDEGADGLATVYIGGGTPSQLSASNIRSIFDGIDDVFSPDWGKMEITMECNPEDITDDFCRALSQTPVNRVSMGAQTFSDVRLRFLRRRHDSAQVARAVRRLRAVGIDNISIDLMFGFPGETVAEWTDDISCALALRPEHLSAYSLQYEEGTLLYRMLAKGEVSEIDDETYRMMYNVLCDRMEAAGYDHYEISNFALPDRRSRHNSSYWHDVPYIGLGASAHSYSGKQRSWNVSSMTEYIRLIMSGVRPSESETIDERTHYDDMVMTALRTREGINLDEMPEEFRKYIVGSAEKYIGAGEMWTDGHRLALTREGIFVSDMIMADLMRPDE</sequence>
<dbReference type="GO" id="GO:0051539">
    <property type="term" value="F:4 iron, 4 sulfur cluster binding"/>
    <property type="evidence" value="ECO:0007669"/>
    <property type="project" value="UniProtKB-UniRule"/>
</dbReference>
<dbReference type="InterPro" id="IPR023404">
    <property type="entry name" value="rSAM_horseshoe"/>
</dbReference>
<reference evidence="4" key="1">
    <citation type="journal article" date="2022" name="Int. J. Syst. Evol. Microbiol.">
        <title>Prevotella lacticifex sp. nov., isolated from the rumen of cows.</title>
        <authorList>
            <person name="Shinkai T."/>
            <person name="Ikeyama N."/>
            <person name="Kumagai M."/>
            <person name="Ohmori H."/>
            <person name="Sakamoto M."/>
            <person name="Ohkuma M."/>
            <person name="Mitsumori M."/>
        </authorList>
    </citation>
    <scope>NUCLEOTIDE SEQUENCE</scope>
    <source>
        <strain evidence="4">R5076</strain>
    </source>
</reference>
<keyword evidence="2" id="KW-0408">Iron</keyword>
<dbReference type="PROSITE" id="PS51918">
    <property type="entry name" value="RADICAL_SAM"/>
    <property type="match status" value="1"/>
</dbReference>
<dbReference type="PANTHER" id="PTHR13932:SF5">
    <property type="entry name" value="RADICAL S-ADENOSYL METHIONINE DOMAIN-CONTAINING PROTEIN 1, MITOCHONDRIAL"/>
    <property type="match status" value="1"/>
</dbReference>
<dbReference type="GO" id="GO:0005737">
    <property type="term" value="C:cytoplasm"/>
    <property type="evidence" value="ECO:0007669"/>
    <property type="project" value="UniProtKB-SubCell"/>
</dbReference>
<keyword evidence="2" id="KW-0004">4Fe-4S</keyword>
<dbReference type="AlphaFoldDB" id="A0A9R1CAY5"/>
<dbReference type="Proteomes" id="UP000825483">
    <property type="component" value="Unassembled WGS sequence"/>
</dbReference>
<dbReference type="CDD" id="cd01335">
    <property type="entry name" value="Radical_SAM"/>
    <property type="match status" value="1"/>
</dbReference>
<evidence type="ECO:0000259" key="3">
    <source>
        <dbReference type="PROSITE" id="PS51918"/>
    </source>
</evidence>
<dbReference type="InterPro" id="IPR034505">
    <property type="entry name" value="Coproporphyrinogen-III_oxidase"/>
</dbReference>
<keyword evidence="2" id="KW-0963">Cytoplasm</keyword>
<dbReference type="GO" id="GO:0006779">
    <property type="term" value="P:porphyrin-containing compound biosynthetic process"/>
    <property type="evidence" value="ECO:0007669"/>
    <property type="project" value="InterPro"/>
</dbReference>
<comment type="subcellular location">
    <subcellularLocation>
        <location evidence="2">Cytoplasm</location>
    </subcellularLocation>
</comment>
<dbReference type="SUPFAM" id="SSF102114">
    <property type="entry name" value="Radical SAM enzymes"/>
    <property type="match status" value="1"/>
</dbReference>
<protein>
    <recommendedName>
        <fullName evidence="2">Heme chaperone HemW</fullName>
    </recommendedName>
</protein>
<comment type="function">
    <text evidence="2">Probably acts as a heme chaperone, transferring heme to an unknown acceptor. Binds one molecule of heme per monomer, possibly covalently. Binds 1 [4Fe-4S] cluster. The cluster is coordinated with 3 cysteines and an exchangeable S-adenosyl-L-methionine.</text>
</comment>
<evidence type="ECO:0000256" key="1">
    <source>
        <dbReference type="ARBA" id="ARBA00006100"/>
    </source>
</evidence>
<dbReference type="PANTHER" id="PTHR13932">
    <property type="entry name" value="COPROPORPHYRINIGEN III OXIDASE"/>
    <property type="match status" value="1"/>
</dbReference>
<keyword evidence="2" id="KW-0349">Heme</keyword>
<dbReference type="Gene3D" id="3.80.30.20">
    <property type="entry name" value="tm_1862 like domain"/>
    <property type="match status" value="1"/>
</dbReference>
<dbReference type="SFLD" id="SFLDF00562">
    <property type="entry name" value="HemN-like__clustered_with_heat"/>
    <property type="match status" value="1"/>
</dbReference>
<organism evidence="4 5">
    <name type="scientific">Prevotella lacticifex</name>
    <dbReference type="NCBI Taxonomy" id="2854755"/>
    <lineage>
        <taxon>Bacteria</taxon>
        <taxon>Pseudomonadati</taxon>
        <taxon>Bacteroidota</taxon>
        <taxon>Bacteroidia</taxon>
        <taxon>Bacteroidales</taxon>
        <taxon>Prevotellaceae</taxon>
        <taxon>Prevotella</taxon>
    </lineage>
</organism>
<evidence type="ECO:0000313" key="5">
    <source>
        <dbReference type="Proteomes" id="UP000825483"/>
    </source>
</evidence>
<dbReference type="SFLD" id="SFLDG01082">
    <property type="entry name" value="B12-binding_domain_containing"/>
    <property type="match status" value="1"/>
</dbReference>
<name>A0A9R1CAY5_9BACT</name>